<evidence type="ECO:0000313" key="3">
    <source>
        <dbReference type="EMBL" id="HAC27089.1"/>
    </source>
</evidence>
<dbReference type="EMBL" id="DLYI01000055">
    <property type="protein sequence ID" value="HAC27089.1"/>
    <property type="molecule type" value="Genomic_DNA"/>
</dbReference>
<proteinExistence type="predicted"/>
<dbReference type="PANTHER" id="PTHR43644:SF1">
    <property type="entry name" value="NAD(P)H-FLAVIN REDUCTASE"/>
    <property type="match status" value="1"/>
</dbReference>
<feature type="non-terminal residue" evidence="3">
    <location>
        <position position="1"/>
    </location>
</feature>
<evidence type="ECO:0000256" key="1">
    <source>
        <dbReference type="ARBA" id="ARBA00022630"/>
    </source>
</evidence>
<evidence type="ECO:0000256" key="2">
    <source>
        <dbReference type="ARBA" id="ARBA00022827"/>
    </source>
</evidence>
<accession>A0A3B8WB24</accession>
<feature type="non-terminal residue" evidence="3">
    <location>
        <position position="52"/>
    </location>
</feature>
<keyword evidence="1" id="KW-0285">Flavoprotein</keyword>
<protein>
    <submittedName>
        <fullName evidence="3">NADH:ubiquinone reductase (Na(+)-transporting) subunit F</fullName>
    </submittedName>
</protein>
<keyword evidence="2" id="KW-0274">FAD</keyword>
<keyword evidence="3" id="KW-0830">Ubiquinone</keyword>
<organism evidence="3 4">
    <name type="scientific">Marinobacter nauticus</name>
    <name type="common">Marinobacter hydrocarbonoclasticus</name>
    <name type="synonym">Marinobacter aquaeolei</name>
    <dbReference type="NCBI Taxonomy" id="2743"/>
    <lineage>
        <taxon>Bacteria</taxon>
        <taxon>Pseudomonadati</taxon>
        <taxon>Pseudomonadota</taxon>
        <taxon>Gammaproteobacteria</taxon>
        <taxon>Pseudomonadales</taxon>
        <taxon>Marinobacteraceae</taxon>
        <taxon>Marinobacter</taxon>
    </lineage>
</organism>
<gene>
    <name evidence="3" type="ORF">DCF82_04640</name>
</gene>
<dbReference type="AlphaFoldDB" id="A0A3B8WB24"/>
<name>A0A3B8WB24_MARNT</name>
<reference evidence="3 4" key="1">
    <citation type="journal article" date="2018" name="Nat. Biotechnol.">
        <title>A standardized bacterial taxonomy based on genome phylogeny substantially revises the tree of life.</title>
        <authorList>
            <person name="Parks D.H."/>
            <person name="Chuvochina M."/>
            <person name="Waite D.W."/>
            <person name="Rinke C."/>
            <person name="Skarshewski A."/>
            <person name="Chaumeil P.A."/>
            <person name="Hugenholtz P."/>
        </authorList>
    </citation>
    <scope>NUCLEOTIDE SEQUENCE [LARGE SCALE GENOMIC DNA]</scope>
    <source>
        <strain evidence="3">UBA9049</strain>
    </source>
</reference>
<dbReference type="Proteomes" id="UP000261325">
    <property type="component" value="Unassembled WGS sequence"/>
</dbReference>
<dbReference type="PANTHER" id="PTHR43644">
    <property type="entry name" value="NA(+)-TRANSLOCATING NADH-QUINONE REDUCTASE SUBUNIT"/>
    <property type="match status" value="1"/>
</dbReference>
<evidence type="ECO:0000313" key="4">
    <source>
        <dbReference type="Proteomes" id="UP000261325"/>
    </source>
</evidence>
<comment type="caution">
    <text evidence="3">The sequence shown here is derived from an EMBL/GenBank/DDBJ whole genome shotgun (WGS) entry which is preliminary data.</text>
</comment>
<dbReference type="Gene3D" id="2.40.30.10">
    <property type="entry name" value="Translation factors"/>
    <property type="match status" value="1"/>
</dbReference>
<sequence>YVQLECPPYEIPFKDFNIEEEFHEDWDKHDIWRYKGVNKEETIRAYSMANYP</sequence>